<dbReference type="InterPro" id="IPR029480">
    <property type="entry name" value="Transpos_assoc"/>
</dbReference>
<evidence type="ECO:0000313" key="3">
    <source>
        <dbReference type="EMBL" id="CAI8616561.1"/>
    </source>
</evidence>
<proteinExistence type="predicted"/>
<name>A0AAV1B1P4_VICFA</name>
<feature type="domain" description="Transposase-associated" evidence="2">
    <location>
        <begin position="3"/>
        <end position="83"/>
    </location>
</feature>
<feature type="region of interest" description="Disordered" evidence="1">
    <location>
        <begin position="86"/>
        <end position="108"/>
    </location>
</feature>
<reference evidence="3 4" key="1">
    <citation type="submission" date="2023-01" db="EMBL/GenBank/DDBJ databases">
        <authorList>
            <person name="Kreplak J."/>
        </authorList>
    </citation>
    <scope>NUCLEOTIDE SEQUENCE [LARGE SCALE GENOMIC DNA]</scope>
</reference>
<protein>
    <recommendedName>
        <fullName evidence="2">Transposase-associated domain-containing protein</fullName>
    </recommendedName>
</protein>
<keyword evidence="4" id="KW-1185">Reference proteome</keyword>
<accession>A0AAV1B1P4</accession>
<sequence length="151" mass="17216">MNRSWMYDRVNSNRYCLKDEFVSGVEGFVSKAMNRPDFLNDEGIMCLCEKCVCIPLKTPSEVRHHLYKNGIFPKYYTWTDHGEDTQNINFDGHSSSGRNDGGDNLGDEEQLDAMNEMLYDASRKFVNVPNGNANMENETVSEGEVPNEEAQ</sequence>
<evidence type="ECO:0000313" key="4">
    <source>
        <dbReference type="Proteomes" id="UP001157006"/>
    </source>
</evidence>
<feature type="compositionally biased region" description="Polar residues" evidence="1">
    <location>
        <begin position="129"/>
        <end position="138"/>
    </location>
</feature>
<dbReference type="Proteomes" id="UP001157006">
    <property type="component" value="Chromosome 6"/>
</dbReference>
<organism evidence="3 4">
    <name type="scientific">Vicia faba</name>
    <name type="common">Broad bean</name>
    <name type="synonym">Faba vulgaris</name>
    <dbReference type="NCBI Taxonomy" id="3906"/>
    <lineage>
        <taxon>Eukaryota</taxon>
        <taxon>Viridiplantae</taxon>
        <taxon>Streptophyta</taxon>
        <taxon>Embryophyta</taxon>
        <taxon>Tracheophyta</taxon>
        <taxon>Spermatophyta</taxon>
        <taxon>Magnoliopsida</taxon>
        <taxon>eudicotyledons</taxon>
        <taxon>Gunneridae</taxon>
        <taxon>Pentapetalae</taxon>
        <taxon>rosids</taxon>
        <taxon>fabids</taxon>
        <taxon>Fabales</taxon>
        <taxon>Fabaceae</taxon>
        <taxon>Papilionoideae</taxon>
        <taxon>50 kb inversion clade</taxon>
        <taxon>NPAAA clade</taxon>
        <taxon>Hologalegina</taxon>
        <taxon>IRL clade</taxon>
        <taxon>Fabeae</taxon>
        <taxon>Vicia</taxon>
    </lineage>
</organism>
<feature type="compositionally biased region" description="Polar residues" evidence="1">
    <location>
        <begin position="86"/>
        <end position="98"/>
    </location>
</feature>
<evidence type="ECO:0000259" key="2">
    <source>
        <dbReference type="Pfam" id="PF13963"/>
    </source>
</evidence>
<evidence type="ECO:0000256" key="1">
    <source>
        <dbReference type="SAM" id="MobiDB-lite"/>
    </source>
</evidence>
<dbReference type="Pfam" id="PF13963">
    <property type="entry name" value="Transpos_assoc"/>
    <property type="match status" value="1"/>
</dbReference>
<feature type="region of interest" description="Disordered" evidence="1">
    <location>
        <begin position="129"/>
        <end position="151"/>
    </location>
</feature>
<gene>
    <name evidence="3" type="ORF">VFH_VI034960</name>
</gene>
<feature type="compositionally biased region" description="Acidic residues" evidence="1">
    <location>
        <begin position="139"/>
        <end position="151"/>
    </location>
</feature>
<dbReference type="AlphaFoldDB" id="A0AAV1B1P4"/>
<dbReference type="EMBL" id="OX451741">
    <property type="protein sequence ID" value="CAI8616561.1"/>
    <property type="molecule type" value="Genomic_DNA"/>
</dbReference>